<evidence type="ECO:0000313" key="3">
    <source>
        <dbReference type="Proteomes" id="UP000759537"/>
    </source>
</evidence>
<evidence type="ECO:0000256" key="1">
    <source>
        <dbReference type="SAM" id="MobiDB-lite"/>
    </source>
</evidence>
<dbReference type="EMBL" id="WHVB01000013">
    <property type="protein sequence ID" value="KAF8477841.1"/>
    <property type="molecule type" value="Genomic_DNA"/>
</dbReference>
<reference evidence="2" key="2">
    <citation type="journal article" date="2020" name="Nat. Commun.">
        <title>Large-scale genome sequencing of mycorrhizal fungi provides insights into the early evolution of symbiotic traits.</title>
        <authorList>
            <person name="Miyauchi S."/>
            <person name="Kiss E."/>
            <person name="Kuo A."/>
            <person name="Drula E."/>
            <person name="Kohler A."/>
            <person name="Sanchez-Garcia M."/>
            <person name="Morin E."/>
            <person name="Andreopoulos B."/>
            <person name="Barry K.W."/>
            <person name="Bonito G."/>
            <person name="Buee M."/>
            <person name="Carver A."/>
            <person name="Chen C."/>
            <person name="Cichocki N."/>
            <person name="Clum A."/>
            <person name="Culley D."/>
            <person name="Crous P.W."/>
            <person name="Fauchery L."/>
            <person name="Girlanda M."/>
            <person name="Hayes R.D."/>
            <person name="Keri Z."/>
            <person name="LaButti K."/>
            <person name="Lipzen A."/>
            <person name="Lombard V."/>
            <person name="Magnuson J."/>
            <person name="Maillard F."/>
            <person name="Murat C."/>
            <person name="Nolan M."/>
            <person name="Ohm R.A."/>
            <person name="Pangilinan J."/>
            <person name="Pereira M.F."/>
            <person name="Perotto S."/>
            <person name="Peter M."/>
            <person name="Pfister S."/>
            <person name="Riley R."/>
            <person name="Sitrit Y."/>
            <person name="Stielow J.B."/>
            <person name="Szollosi G."/>
            <person name="Zifcakova L."/>
            <person name="Stursova M."/>
            <person name="Spatafora J.W."/>
            <person name="Tedersoo L."/>
            <person name="Vaario L.M."/>
            <person name="Yamada A."/>
            <person name="Yan M."/>
            <person name="Wang P."/>
            <person name="Xu J."/>
            <person name="Bruns T."/>
            <person name="Baldrian P."/>
            <person name="Vilgalys R."/>
            <person name="Dunand C."/>
            <person name="Henrissat B."/>
            <person name="Grigoriev I.V."/>
            <person name="Hibbett D."/>
            <person name="Nagy L.G."/>
            <person name="Martin F.M."/>
        </authorList>
    </citation>
    <scope>NUCLEOTIDE SEQUENCE</scope>
    <source>
        <strain evidence="2">Prilba</strain>
    </source>
</reference>
<keyword evidence="3" id="KW-1185">Reference proteome</keyword>
<gene>
    <name evidence="2" type="ORF">DFH94DRAFT_634489</name>
</gene>
<dbReference type="GO" id="GO:0061640">
    <property type="term" value="P:cytoskeleton-dependent cytokinesis"/>
    <property type="evidence" value="ECO:0007669"/>
    <property type="project" value="InterPro"/>
</dbReference>
<sequence>MANIGSVFLGDVQRSRLRSSGSTPGSTPPSSPPPAALTSRVTAHSPPDSAFPNPIQPQEKPTPPPHLAPAQSLELRVRWLEAILYGAKRDESLAGLRERKPELRRGETLIRAAEHAQRRMNDIASSYDVLRRFIGHYEQHAQYLTPAFALSGTLPSISPPDYKDMSPTELAALAAELEPDIRAADNDMREIDDLQQKGITGAGTLSDYEALQPRLEALLVRHQEDVDRAAALEKRISGIVRQYAIQVDGLSELFVAWDEALRVAEDRVGKSEKEREERSRRGF</sequence>
<proteinExistence type="predicted"/>
<name>A0A9P5T627_9AGAM</name>
<dbReference type="Proteomes" id="UP000759537">
    <property type="component" value="Unassembled WGS sequence"/>
</dbReference>
<comment type="caution">
    <text evidence="2">The sequence shown here is derived from an EMBL/GenBank/DDBJ whole genome shotgun (WGS) entry which is preliminary data.</text>
</comment>
<reference evidence="2" key="1">
    <citation type="submission" date="2019-10" db="EMBL/GenBank/DDBJ databases">
        <authorList>
            <consortium name="DOE Joint Genome Institute"/>
            <person name="Kuo A."/>
            <person name="Miyauchi S."/>
            <person name="Kiss E."/>
            <person name="Drula E."/>
            <person name="Kohler A."/>
            <person name="Sanchez-Garcia M."/>
            <person name="Andreopoulos B."/>
            <person name="Barry K.W."/>
            <person name="Bonito G."/>
            <person name="Buee M."/>
            <person name="Carver A."/>
            <person name="Chen C."/>
            <person name="Cichocki N."/>
            <person name="Clum A."/>
            <person name="Culley D."/>
            <person name="Crous P.W."/>
            <person name="Fauchery L."/>
            <person name="Girlanda M."/>
            <person name="Hayes R."/>
            <person name="Keri Z."/>
            <person name="LaButti K."/>
            <person name="Lipzen A."/>
            <person name="Lombard V."/>
            <person name="Magnuson J."/>
            <person name="Maillard F."/>
            <person name="Morin E."/>
            <person name="Murat C."/>
            <person name="Nolan M."/>
            <person name="Ohm R."/>
            <person name="Pangilinan J."/>
            <person name="Pereira M."/>
            <person name="Perotto S."/>
            <person name="Peter M."/>
            <person name="Riley R."/>
            <person name="Sitrit Y."/>
            <person name="Stielow B."/>
            <person name="Szollosi G."/>
            <person name="Zifcakova L."/>
            <person name="Stursova M."/>
            <person name="Spatafora J.W."/>
            <person name="Tedersoo L."/>
            <person name="Vaario L.-M."/>
            <person name="Yamada A."/>
            <person name="Yan M."/>
            <person name="Wang P."/>
            <person name="Xu J."/>
            <person name="Bruns T."/>
            <person name="Baldrian P."/>
            <person name="Vilgalys R."/>
            <person name="Henrissat B."/>
            <person name="Grigoriev I.V."/>
            <person name="Hibbett D."/>
            <person name="Nagy L.G."/>
            <person name="Martin F.M."/>
        </authorList>
    </citation>
    <scope>NUCLEOTIDE SEQUENCE</scope>
    <source>
        <strain evidence="2">Prilba</strain>
    </source>
</reference>
<dbReference type="AlphaFoldDB" id="A0A9P5T627"/>
<dbReference type="OrthoDB" id="16729at2759"/>
<feature type="region of interest" description="Disordered" evidence="1">
    <location>
        <begin position="1"/>
        <end position="68"/>
    </location>
</feature>
<accession>A0A9P5T627</accession>
<dbReference type="Pfam" id="PF07426">
    <property type="entry name" value="Dynactin_p22"/>
    <property type="match status" value="1"/>
</dbReference>
<evidence type="ECO:0000313" key="2">
    <source>
        <dbReference type="EMBL" id="KAF8477841.1"/>
    </source>
</evidence>
<organism evidence="2 3">
    <name type="scientific">Russula ochroleuca</name>
    <dbReference type="NCBI Taxonomy" id="152965"/>
    <lineage>
        <taxon>Eukaryota</taxon>
        <taxon>Fungi</taxon>
        <taxon>Dikarya</taxon>
        <taxon>Basidiomycota</taxon>
        <taxon>Agaricomycotina</taxon>
        <taxon>Agaricomycetes</taxon>
        <taxon>Russulales</taxon>
        <taxon>Russulaceae</taxon>
        <taxon>Russula</taxon>
    </lineage>
</organism>
<feature type="compositionally biased region" description="Pro residues" evidence="1">
    <location>
        <begin position="26"/>
        <end position="35"/>
    </location>
</feature>
<dbReference type="GO" id="GO:0005869">
    <property type="term" value="C:dynactin complex"/>
    <property type="evidence" value="ECO:0007669"/>
    <property type="project" value="InterPro"/>
</dbReference>
<dbReference type="InterPro" id="IPR009991">
    <property type="entry name" value="DCTN3"/>
</dbReference>
<protein>
    <submittedName>
        <fullName evidence="2">Uncharacterized protein</fullName>
    </submittedName>
</protein>